<dbReference type="EMBL" id="BMNQ01000062">
    <property type="protein sequence ID" value="GGK05802.1"/>
    <property type="molecule type" value="Genomic_DNA"/>
</dbReference>
<dbReference type="InterPro" id="IPR027417">
    <property type="entry name" value="P-loop_NTPase"/>
</dbReference>
<dbReference type="Gene3D" id="3.40.50.300">
    <property type="entry name" value="P-loop containing nucleotide triphosphate hydrolases"/>
    <property type="match status" value="1"/>
</dbReference>
<accession>A0A917Q0W9</accession>
<dbReference type="SUPFAM" id="SSF52540">
    <property type="entry name" value="P-loop containing nucleoside triphosphate hydrolases"/>
    <property type="match status" value="1"/>
</dbReference>
<dbReference type="Proteomes" id="UP000658382">
    <property type="component" value="Unassembled WGS sequence"/>
</dbReference>
<reference evidence="1" key="2">
    <citation type="submission" date="2020-09" db="EMBL/GenBank/DDBJ databases">
        <authorList>
            <person name="Sun Q."/>
            <person name="Ohkuma M."/>
        </authorList>
    </citation>
    <scope>NUCLEOTIDE SEQUENCE</scope>
    <source>
        <strain evidence="1">JCM 12580</strain>
    </source>
</reference>
<proteinExistence type="predicted"/>
<gene>
    <name evidence="1" type="ORF">GCM10007063_30230</name>
</gene>
<sequence>MKMGPLIVEFNGLSGCGKTTNAKALTSKLQEAGFSVATASSLIDFYHGKRLPKLRLLLPNMQLNLSLFQYMMSLKPFSFYRLRCLSAVWTFTYIYKKSAQHQNQILIIDQGIIQALSAAVYLNTFQEDRQIRRVLTQLNRQNFNLLVVNCLSNGSQAADRIQIRNEQKNRFDRMARPVLDNNLNTHGETFESVRRHVTDIMNGHECNLDMSLPVEQNTMDLFNVIYHYQPTTAIC</sequence>
<keyword evidence="2" id="KW-1185">Reference proteome</keyword>
<protein>
    <recommendedName>
        <fullName evidence="3">Thymidylate kinase</fullName>
    </recommendedName>
</protein>
<evidence type="ECO:0008006" key="3">
    <source>
        <dbReference type="Google" id="ProtNLM"/>
    </source>
</evidence>
<reference evidence="1" key="1">
    <citation type="journal article" date="2014" name="Int. J. Syst. Evol. Microbiol.">
        <title>Complete genome sequence of Corynebacterium casei LMG S-19264T (=DSM 44701T), isolated from a smear-ripened cheese.</title>
        <authorList>
            <consortium name="US DOE Joint Genome Institute (JGI-PGF)"/>
            <person name="Walter F."/>
            <person name="Albersmeier A."/>
            <person name="Kalinowski J."/>
            <person name="Ruckert C."/>
        </authorList>
    </citation>
    <scope>NUCLEOTIDE SEQUENCE</scope>
    <source>
        <strain evidence="1">JCM 12580</strain>
    </source>
</reference>
<organism evidence="1 2">
    <name type="scientific">Lentibacillus kapialis</name>
    <dbReference type="NCBI Taxonomy" id="340214"/>
    <lineage>
        <taxon>Bacteria</taxon>
        <taxon>Bacillati</taxon>
        <taxon>Bacillota</taxon>
        <taxon>Bacilli</taxon>
        <taxon>Bacillales</taxon>
        <taxon>Bacillaceae</taxon>
        <taxon>Lentibacillus</taxon>
    </lineage>
</organism>
<evidence type="ECO:0000313" key="1">
    <source>
        <dbReference type="EMBL" id="GGK05802.1"/>
    </source>
</evidence>
<comment type="caution">
    <text evidence="1">The sequence shown here is derived from an EMBL/GenBank/DDBJ whole genome shotgun (WGS) entry which is preliminary data.</text>
</comment>
<evidence type="ECO:0000313" key="2">
    <source>
        <dbReference type="Proteomes" id="UP000658382"/>
    </source>
</evidence>
<dbReference type="AlphaFoldDB" id="A0A917Q0W9"/>
<name>A0A917Q0W9_9BACI</name>